<dbReference type="SUPFAM" id="SSF50494">
    <property type="entry name" value="Trypsin-like serine proteases"/>
    <property type="match status" value="1"/>
</dbReference>
<dbReference type="Proteomes" id="UP000632454">
    <property type="component" value="Unassembled WGS sequence"/>
</dbReference>
<evidence type="ECO:0000313" key="3">
    <source>
        <dbReference type="EMBL" id="GGF20724.1"/>
    </source>
</evidence>
<feature type="region of interest" description="Disordered" evidence="1">
    <location>
        <begin position="1"/>
        <end position="57"/>
    </location>
</feature>
<keyword evidence="2" id="KW-1133">Transmembrane helix</keyword>
<dbReference type="InterPro" id="IPR001940">
    <property type="entry name" value="Peptidase_S1C"/>
</dbReference>
<keyword evidence="4" id="KW-1185">Reference proteome</keyword>
<dbReference type="Gene3D" id="2.40.10.10">
    <property type="entry name" value="Trypsin-like serine proteases"/>
    <property type="match status" value="2"/>
</dbReference>
<dbReference type="InterPro" id="IPR009003">
    <property type="entry name" value="Peptidase_S1_PA"/>
</dbReference>
<accession>A0ABQ1UK49</accession>
<organism evidence="3 4">
    <name type="scientific">Williamsia phyllosphaerae</name>
    <dbReference type="NCBI Taxonomy" id="885042"/>
    <lineage>
        <taxon>Bacteria</taxon>
        <taxon>Bacillati</taxon>
        <taxon>Actinomycetota</taxon>
        <taxon>Actinomycetes</taxon>
        <taxon>Mycobacteriales</taxon>
        <taxon>Nocardiaceae</taxon>
        <taxon>Williamsia</taxon>
    </lineage>
</organism>
<proteinExistence type="predicted"/>
<dbReference type="PANTHER" id="PTHR22939:SF129">
    <property type="entry name" value="SERINE PROTEASE HTRA2, MITOCHONDRIAL"/>
    <property type="match status" value="1"/>
</dbReference>
<feature type="transmembrane region" description="Helical" evidence="2">
    <location>
        <begin position="67"/>
        <end position="88"/>
    </location>
</feature>
<feature type="compositionally biased region" description="Pro residues" evidence="1">
    <location>
        <begin position="13"/>
        <end position="24"/>
    </location>
</feature>
<sequence>MIQKRPPGYRPDFLPPDPTAPTPVPTGHRPAVPMTAFRPPAPLSPPPAIEAPTEDARPHRAGRRRGTALVATCVVLSVLAGTGTAYVLDQTDIGPTGDSTRAAVAGAGAGPRATEYAAGRIVPSVVQVTAGRSAGSGFAIDSAGHVITNHHVIEGQESVTLRLSTGRQVPARVVGSDPAADIAVLEIRGSAPAAAQLGTGVPLRTGESVLAVGSPLGLSGTVTAGIVSAVDRRQTTVGAGGMIQTDASINPGNSGGPLVNLDGQVVGVNTAIATYGGQRSGNIGIGFSVPIDRAMQVATRIIAEN</sequence>
<dbReference type="EMBL" id="BMCS01000001">
    <property type="protein sequence ID" value="GGF20724.1"/>
    <property type="molecule type" value="Genomic_DNA"/>
</dbReference>
<evidence type="ECO:0000256" key="2">
    <source>
        <dbReference type="SAM" id="Phobius"/>
    </source>
</evidence>
<dbReference type="Pfam" id="PF13365">
    <property type="entry name" value="Trypsin_2"/>
    <property type="match status" value="1"/>
</dbReference>
<evidence type="ECO:0000313" key="4">
    <source>
        <dbReference type="Proteomes" id="UP000632454"/>
    </source>
</evidence>
<dbReference type="PANTHER" id="PTHR22939">
    <property type="entry name" value="SERINE PROTEASE FAMILY S1C HTRA-RELATED"/>
    <property type="match status" value="1"/>
</dbReference>
<dbReference type="RefSeq" id="WP_229704960.1">
    <property type="nucleotide sequence ID" value="NZ_BMCS01000001.1"/>
</dbReference>
<protein>
    <recommendedName>
        <fullName evidence="5">Serine protease PepD</fullName>
    </recommendedName>
</protein>
<evidence type="ECO:0000256" key="1">
    <source>
        <dbReference type="SAM" id="MobiDB-lite"/>
    </source>
</evidence>
<comment type="caution">
    <text evidence="3">The sequence shown here is derived from an EMBL/GenBank/DDBJ whole genome shotgun (WGS) entry which is preliminary data.</text>
</comment>
<keyword evidence="2" id="KW-0472">Membrane</keyword>
<dbReference type="PRINTS" id="PR00834">
    <property type="entry name" value="PROTEASES2C"/>
</dbReference>
<reference evidence="4" key="1">
    <citation type="journal article" date="2019" name="Int. J. Syst. Evol. Microbiol.">
        <title>The Global Catalogue of Microorganisms (GCM) 10K type strain sequencing project: providing services to taxonomists for standard genome sequencing and annotation.</title>
        <authorList>
            <consortium name="The Broad Institute Genomics Platform"/>
            <consortium name="The Broad Institute Genome Sequencing Center for Infectious Disease"/>
            <person name="Wu L."/>
            <person name="Ma J."/>
        </authorList>
    </citation>
    <scope>NUCLEOTIDE SEQUENCE [LARGE SCALE GENOMIC DNA]</scope>
    <source>
        <strain evidence="4">CCM 7855</strain>
    </source>
</reference>
<dbReference type="InterPro" id="IPR043504">
    <property type="entry name" value="Peptidase_S1_PA_chymotrypsin"/>
</dbReference>
<gene>
    <name evidence="3" type="ORF">GCM10007298_15820</name>
</gene>
<evidence type="ECO:0008006" key="5">
    <source>
        <dbReference type="Google" id="ProtNLM"/>
    </source>
</evidence>
<feature type="compositionally biased region" description="Pro residues" evidence="1">
    <location>
        <begin position="39"/>
        <end position="49"/>
    </location>
</feature>
<keyword evidence="2" id="KW-0812">Transmembrane</keyword>
<name>A0ABQ1UK49_9NOCA</name>